<proteinExistence type="predicted"/>
<keyword evidence="1" id="KW-0732">Signal</keyword>
<dbReference type="Gene3D" id="3.40.30.10">
    <property type="entry name" value="Glutaredoxin"/>
    <property type="match status" value="1"/>
</dbReference>
<dbReference type="InterPro" id="IPR002109">
    <property type="entry name" value="Glutaredoxin"/>
</dbReference>
<organism evidence="3 4">
    <name type="scientific">Flavobacterium celericrescens</name>
    <dbReference type="NCBI Taxonomy" id="2709780"/>
    <lineage>
        <taxon>Bacteria</taxon>
        <taxon>Pseudomonadati</taxon>
        <taxon>Bacteroidota</taxon>
        <taxon>Flavobacteriia</taxon>
        <taxon>Flavobacteriales</taxon>
        <taxon>Flavobacteriaceae</taxon>
        <taxon>Flavobacterium</taxon>
    </lineage>
</organism>
<name>A0ABX0ICI4_9FLAO</name>
<gene>
    <name evidence="3" type="ORF">G4L40_09420</name>
</gene>
<dbReference type="PROSITE" id="PS51354">
    <property type="entry name" value="GLUTAREDOXIN_2"/>
    <property type="match status" value="1"/>
</dbReference>
<accession>A0ABX0ICI4</accession>
<feature type="domain" description="Glutaredoxin" evidence="2">
    <location>
        <begin position="43"/>
        <end position="107"/>
    </location>
</feature>
<dbReference type="RefSeq" id="WP_166236952.1">
    <property type="nucleotide sequence ID" value="NZ_JAAJBV010000006.1"/>
</dbReference>
<dbReference type="Proteomes" id="UP000761423">
    <property type="component" value="Unassembled WGS sequence"/>
</dbReference>
<dbReference type="SUPFAM" id="SSF52833">
    <property type="entry name" value="Thioredoxin-like"/>
    <property type="match status" value="1"/>
</dbReference>
<keyword evidence="4" id="KW-1185">Reference proteome</keyword>
<sequence>MKNVLIVFHLSCLLFFAHHNVVFENIISNPANEFQKEDLKKGIFIMTKKGCPRCKETLLYLNNNKIAFKELKYDNTADRAKVWTLLKQEKNLPKNITFPIVVINGKLSHSHDNLTQFLKTIK</sequence>
<feature type="signal peptide" evidence="1">
    <location>
        <begin position="1"/>
        <end position="19"/>
    </location>
</feature>
<reference evidence="3 4" key="1">
    <citation type="submission" date="2020-02" db="EMBL/GenBank/DDBJ databases">
        <authorList>
            <person name="Chen W.-M."/>
        </authorList>
    </citation>
    <scope>NUCLEOTIDE SEQUENCE [LARGE SCALE GENOMIC DNA]</scope>
    <source>
        <strain evidence="3 4">TWA-26</strain>
    </source>
</reference>
<protein>
    <recommendedName>
        <fullName evidence="2">Glutaredoxin domain-containing protein</fullName>
    </recommendedName>
</protein>
<feature type="chain" id="PRO_5046639021" description="Glutaredoxin domain-containing protein" evidence="1">
    <location>
        <begin position="20"/>
        <end position="122"/>
    </location>
</feature>
<dbReference type="InterPro" id="IPR036249">
    <property type="entry name" value="Thioredoxin-like_sf"/>
</dbReference>
<evidence type="ECO:0000256" key="1">
    <source>
        <dbReference type="SAM" id="SignalP"/>
    </source>
</evidence>
<dbReference type="EMBL" id="JAAJBV010000006">
    <property type="protein sequence ID" value="NHM04920.1"/>
    <property type="molecule type" value="Genomic_DNA"/>
</dbReference>
<evidence type="ECO:0000259" key="2">
    <source>
        <dbReference type="Pfam" id="PF00462"/>
    </source>
</evidence>
<evidence type="ECO:0000313" key="3">
    <source>
        <dbReference type="EMBL" id="NHM04920.1"/>
    </source>
</evidence>
<comment type="caution">
    <text evidence="3">The sequence shown here is derived from an EMBL/GenBank/DDBJ whole genome shotgun (WGS) entry which is preliminary data.</text>
</comment>
<evidence type="ECO:0000313" key="4">
    <source>
        <dbReference type="Proteomes" id="UP000761423"/>
    </source>
</evidence>
<dbReference type="Pfam" id="PF00462">
    <property type="entry name" value="Glutaredoxin"/>
    <property type="match status" value="1"/>
</dbReference>